<dbReference type="GO" id="GO:0005829">
    <property type="term" value="C:cytosol"/>
    <property type="evidence" value="ECO:0007669"/>
    <property type="project" value="TreeGrafter"/>
</dbReference>
<comment type="caution">
    <text evidence="6">The sequence shown here is derived from an EMBL/GenBank/DDBJ whole genome shotgun (WGS) entry which is preliminary data.</text>
</comment>
<dbReference type="GO" id="GO:0030490">
    <property type="term" value="P:maturation of SSU-rRNA"/>
    <property type="evidence" value="ECO:0007669"/>
    <property type="project" value="TreeGrafter"/>
</dbReference>
<keyword evidence="1" id="KW-0808">Transferase</keyword>
<dbReference type="AlphaFoldDB" id="A0A8S4QKK3"/>
<keyword evidence="2" id="KW-0547">Nucleotide-binding</keyword>
<evidence type="ECO:0000256" key="4">
    <source>
        <dbReference type="ARBA" id="ARBA00022840"/>
    </source>
</evidence>
<keyword evidence="4" id="KW-0067">ATP-binding</keyword>
<proteinExistence type="predicted"/>
<evidence type="ECO:0000313" key="7">
    <source>
        <dbReference type="Proteomes" id="UP000838756"/>
    </source>
</evidence>
<evidence type="ECO:0000313" key="6">
    <source>
        <dbReference type="EMBL" id="CAH2210961.1"/>
    </source>
</evidence>
<feature type="compositionally biased region" description="Acidic residues" evidence="5">
    <location>
        <begin position="65"/>
        <end position="79"/>
    </location>
</feature>
<evidence type="ECO:0000256" key="1">
    <source>
        <dbReference type="ARBA" id="ARBA00022679"/>
    </source>
</evidence>
<dbReference type="GO" id="GO:0005634">
    <property type="term" value="C:nucleus"/>
    <property type="evidence" value="ECO:0007669"/>
    <property type="project" value="TreeGrafter"/>
</dbReference>
<accession>A0A8S4QKK3</accession>
<dbReference type="Gene3D" id="1.10.510.10">
    <property type="entry name" value="Transferase(Phosphotransferase) domain 1"/>
    <property type="match status" value="1"/>
</dbReference>
<evidence type="ECO:0000256" key="2">
    <source>
        <dbReference type="ARBA" id="ARBA00022741"/>
    </source>
</evidence>
<reference evidence="6" key="1">
    <citation type="submission" date="2022-03" db="EMBL/GenBank/DDBJ databases">
        <authorList>
            <person name="Lindestad O."/>
        </authorList>
    </citation>
    <scope>NUCLEOTIDE SEQUENCE</scope>
</reference>
<dbReference type="OrthoDB" id="10258631at2759"/>
<dbReference type="GO" id="GO:0030688">
    <property type="term" value="C:preribosome, small subunit precursor"/>
    <property type="evidence" value="ECO:0007669"/>
    <property type="project" value="TreeGrafter"/>
</dbReference>
<dbReference type="GO" id="GO:0004672">
    <property type="term" value="F:protein kinase activity"/>
    <property type="evidence" value="ECO:0007669"/>
    <property type="project" value="TreeGrafter"/>
</dbReference>
<dbReference type="GO" id="GO:0005524">
    <property type="term" value="F:ATP binding"/>
    <property type="evidence" value="ECO:0007669"/>
    <property type="project" value="UniProtKB-KW"/>
</dbReference>
<name>A0A8S4QKK3_9NEOP</name>
<feature type="non-terminal residue" evidence="6">
    <location>
        <position position="96"/>
    </location>
</feature>
<dbReference type="PANTHER" id="PTHR45852:SF1">
    <property type="entry name" value="SERINE_THREONINE-PROTEIN KINASE RIO2"/>
    <property type="match status" value="1"/>
</dbReference>
<evidence type="ECO:0000256" key="3">
    <source>
        <dbReference type="ARBA" id="ARBA00022777"/>
    </source>
</evidence>
<dbReference type="PANTHER" id="PTHR45852">
    <property type="entry name" value="SER/THR-PROTEIN KINASE RIO2"/>
    <property type="match status" value="1"/>
</dbReference>
<protein>
    <submittedName>
        <fullName evidence="6">Jg22281 protein</fullName>
    </submittedName>
</protein>
<keyword evidence="3" id="KW-0418">Kinase</keyword>
<sequence length="96" mass="11381">YFDRDVKCVRDFFKRRFGYESSLYPRFTDLERDDHMDEEVACSGYKRSKGIEDELMQEMGICLEVSEDEASGEKDDTEDQQTKYSEDELAVLRKQV</sequence>
<dbReference type="EMBL" id="CAKXAJ010008781">
    <property type="protein sequence ID" value="CAH2210961.1"/>
    <property type="molecule type" value="Genomic_DNA"/>
</dbReference>
<dbReference type="Proteomes" id="UP000838756">
    <property type="component" value="Unassembled WGS sequence"/>
</dbReference>
<gene>
    <name evidence="6" type="primary">jg22281</name>
    <name evidence="6" type="ORF">PAEG_LOCUS2810</name>
</gene>
<feature type="region of interest" description="Disordered" evidence="5">
    <location>
        <begin position="65"/>
        <end position="86"/>
    </location>
</feature>
<organism evidence="6 7">
    <name type="scientific">Pararge aegeria aegeria</name>
    <dbReference type="NCBI Taxonomy" id="348720"/>
    <lineage>
        <taxon>Eukaryota</taxon>
        <taxon>Metazoa</taxon>
        <taxon>Ecdysozoa</taxon>
        <taxon>Arthropoda</taxon>
        <taxon>Hexapoda</taxon>
        <taxon>Insecta</taxon>
        <taxon>Pterygota</taxon>
        <taxon>Neoptera</taxon>
        <taxon>Endopterygota</taxon>
        <taxon>Lepidoptera</taxon>
        <taxon>Glossata</taxon>
        <taxon>Ditrysia</taxon>
        <taxon>Papilionoidea</taxon>
        <taxon>Nymphalidae</taxon>
        <taxon>Satyrinae</taxon>
        <taxon>Satyrini</taxon>
        <taxon>Parargina</taxon>
        <taxon>Pararge</taxon>
    </lineage>
</organism>
<evidence type="ECO:0000256" key="5">
    <source>
        <dbReference type="SAM" id="MobiDB-lite"/>
    </source>
</evidence>
<keyword evidence="7" id="KW-1185">Reference proteome</keyword>
<feature type="non-terminal residue" evidence="6">
    <location>
        <position position="1"/>
    </location>
</feature>